<dbReference type="AlphaFoldDB" id="A0A1J4QCF8"/>
<comment type="caution">
    <text evidence="2">The sequence shown here is derived from an EMBL/GenBank/DDBJ whole genome shotgun (WGS) entry which is preliminary data.</text>
</comment>
<feature type="domain" description="GCVT N-terminal" evidence="1">
    <location>
        <begin position="51"/>
        <end position="187"/>
    </location>
</feature>
<proteinExistence type="predicted"/>
<dbReference type="Pfam" id="PF01571">
    <property type="entry name" value="GCV_T"/>
    <property type="match status" value="1"/>
</dbReference>
<keyword evidence="3" id="KW-1185">Reference proteome</keyword>
<dbReference type="STRING" id="1414654.BFR47_03050"/>
<organism evidence="2 3">
    <name type="scientific">Oceanisphaera psychrotolerans</name>
    <dbReference type="NCBI Taxonomy" id="1414654"/>
    <lineage>
        <taxon>Bacteria</taxon>
        <taxon>Pseudomonadati</taxon>
        <taxon>Pseudomonadota</taxon>
        <taxon>Gammaproteobacteria</taxon>
        <taxon>Aeromonadales</taxon>
        <taxon>Aeromonadaceae</taxon>
        <taxon>Oceanisphaera</taxon>
    </lineage>
</organism>
<dbReference type="InterPro" id="IPR006222">
    <property type="entry name" value="GCVT_N"/>
</dbReference>
<gene>
    <name evidence="2" type="ORF">BFR47_03050</name>
</gene>
<dbReference type="InterPro" id="IPR027266">
    <property type="entry name" value="TrmE/GcvT-like"/>
</dbReference>
<reference evidence="2 3" key="1">
    <citation type="submission" date="2016-07" db="EMBL/GenBank/DDBJ databases">
        <title>Draft Genome Sequence of Oceanisphaera psychrotolerans, isolated from coastal sediment samples.</title>
        <authorList>
            <person name="Zhuo S."/>
            <person name="Ruan Z."/>
        </authorList>
    </citation>
    <scope>NUCLEOTIDE SEQUENCE [LARGE SCALE GENOMIC DNA]</scope>
    <source>
        <strain evidence="2 3">LAM-WHM-ZC</strain>
    </source>
</reference>
<sequence>MLSDRKQAERAGLLDLSVLSRRGFRGTKAVMHLEALQLPVPIKPNLASTTENGELVLRLSQKEFWVLGSLQDKGASIDTLDQCTLPADNCYSLFCQDSHAWLMLTGAHLPEIMAKVCGVDLREHGFPQGAIAQTSAARINVIVIHHQLKGIPCFSILCDSAAAEYLWDCLMDAMGEFGGKAIGISALVE</sequence>
<name>A0A1J4QCF8_9GAMM</name>
<evidence type="ECO:0000259" key="1">
    <source>
        <dbReference type="Pfam" id="PF01571"/>
    </source>
</evidence>
<dbReference type="Proteomes" id="UP000243073">
    <property type="component" value="Unassembled WGS sequence"/>
</dbReference>
<dbReference type="SUPFAM" id="SSF103025">
    <property type="entry name" value="Folate-binding domain"/>
    <property type="match status" value="1"/>
</dbReference>
<dbReference type="EMBL" id="MDKE01000033">
    <property type="protein sequence ID" value="OIN07775.1"/>
    <property type="molecule type" value="Genomic_DNA"/>
</dbReference>
<evidence type="ECO:0000313" key="3">
    <source>
        <dbReference type="Proteomes" id="UP000243073"/>
    </source>
</evidence>
<protein>
    <recommendedName>
        <fullName evidence="1">GCVT N-terminal domain-containing protein</fullName>
    </recommendedName>
</protein>
<accession>A0A1J4QCF8</accession>
<evidence type="ECO:0000313" key="2">
    <source>
        <dbReference type="EMBL" id="OIN07775.1"/>
    </source>
</evidence>
<dbReference type="Gene3D" id="3.30.1360.120">
    <property type="entry name" value="Probable tRNA modification gtpase trme, domain 1"/>
    <property type="match status" value="1"/>
</dbReference>